<dbReference type="CDD" id="cd03401">
    <property type="entry name" value="SPFH_prohibitin"/>
    <property type="match status" value="1"/>
</dbReference>
<gene>
    <name evidence="4" type="ORF">J5W02_00960</name>
</gene>
<keyword evidence="5" id="KW-1185">Reference proteome</keyword>
<dbReference type="Pfam" id="PF01145">
    <property type="entry name" value="Band_7"/>
    <property type="match status" value="1"/>
</dbReference>
<reference evidence="4 5" key="1">
    <citation type="submission" date="2021-03" db="EMBL/GenBank/DDBJ databases">
        <title>Caproiciproducens sp. nov. isolated from feces of cow.</title>
        <authorList>
            <person name="Choi J.-Y."/>
        </authorList>
    </citation>
    <scope>NUCLEOTIDE SEQUENCE [LARGE SCALE GENOMIC DNA]</scope>
    <source>
        <strain evidence="4 5">AGMB10547</strain>
    </source>
</reference>
<dbReference type="Proteomes" id="UP000719942">
    <property type="component" value="Unassembled WGS sequence"/>
</dbReference>
<keyword evidence="2" id="KW-0812">Transmembrane</keyword>
<evidence type="ECO:0000259" key="3">
    <source>
        <dbReference type="Pfam" id="PF01145"/>
    </source>
</evidence>
<dbReference type="Gene3D" id="3.30.479.30">
    <property type="entry name" value="Band 7 domain"/>
    <property type="match status" value="1"/>
</dbReference>
<dbReference type="PANTHER" id="PTHR42911">
    <property type="entry name" value="MODULATOR OF FTSH PROTEASE HFLC"/>
    <property type="match status" value="1"/>
</dbReference>
<keyword evidence="1" id="KW-0175">Coiled coil</keyword>
<dbReference type="InterPro" id="IPR036013">
    <property type="entry name" value="Band_7/SPFH_dom_sf"/>
</dbReference>
<dbReference type="InterPro" id="IPR000163">
    <property type="entry name" value="Prohibitin"/>
</dbReference>
<feature type="transmembrane region" description="Helical" evidence="2">
    <location>
        <begin position="28"/>
        <end position="50"/>
    </location>
</feature>
<dbReference type="PANTHER" id="PTHR42911:SF2">
    <property type="entry name" value="PROHIBITIN FAMILY PROTEIN"/>
    <property type="match status" value="1"/>
</dbReference>
<dbReference type="InterPro" id="IPR001107">
    <property type="entry name" value="Band_7"/>
</dbReference>
<feature type="coiled-coil region" evidence="1">
    <location>
        <begin position="202"/>
        <end position="247"/>
    </location>
</feature>
<evidence type="ECO:0000313" key="4">
    <source>
        <dbReference type="EMBL" id="MBW7571367.1"/>
    </source>
</evidence>
<dbReference type="SUPFAM" id="SSF117892">
    <property type="entry name" value="Band 7/SPFH domain"/>
    <property type="match status" value="1"/>
</dbReference>
<evidence type="ECO:0000313" key="5">
    <source>
        <dbReference type="Proteomes" id="UP000719942"/>
    </source>
</evidence>
<sequence length="305" mass="33671">MIIILIGIVLSLAALVLFYIKTRAKIGLPHVILAVIPLLLSVAAASVAIIPANSVGVSYSPFNGVSENTLSEGVHFKGVFDKVYQINTEVQTKKLENISGQTKDAQYITMIIDVKYKVDRSKAFEVFKQYRNLENVSTNLIAPLVQRSIESVSTNYNIMEVLGEKRNNLYKEVETDLKARLAENGITFVSINFDDTDAGNVIEKAIQDEAVAKKAVETAEQEKLKAEVEAQKRVVEAQANKDKAKIEAETKLIQAQAEADSNKIISQSITPELLKRMEMEARQKFGWVTVQGGSVIASTPQNQDK</sequence>
<evidence type="ECO:0000256" key="1">
    <source>
        <dbReference type="SAM" id="Coils"/>
    </source>
</evidence>
<protein>
    <submittedName>
        <fullName evidence="4">Prohibitin family protein</fullName>
    </submittedName>
</protein>
<evidence type="ECO:0000256" key="2">
    <source>
        <dbReference type="SAM" id="Phobius"/>
    </source>
</evidence>
<dbReference type="EMBL" id="JAGFNZ010000001">
    <property type="protein sequence ID" value="MBW7571367.1"/>
    <property type="molecule type" value="Genomic_DNA"/>
</dbReference>
<name>A0ABS7DJU5_9FIRM</name>
<comment type="caution">
    <text evidence="4">The sequence shown here is derived from an EMBL/GenBank/DDBJ whole genome shotgun (WGS) entry which is preliminary data.</text>
</comment>
<keyword evidence="2" id="KW-0472">Membrane</keyword>
<feature type="domain" description="Band 7" evidence="3">
    <location>
        <begin position="49"/>
        <end position="223"/>
    </location>
</feature>
<organism evidence="4 5">
    <name type="scientific">Caproiciproducens faecalis</name>
    <dbReference type="NCBI Taxonomy" id="2820301"/>
    <lineage>
        <taxon>Bacteria</taxon>
        <taxon>Bacillati</taxon>
        <taxon>Bacillota</taxon>
        <taxon>Clostridia</taxon>
        <taxon>Eubacteriales</taxon>
        <taxon>Acutalibacteraceae</taxon>
        <taxon>Caproiciproducens</taxon>
    </lineage>
</organism>
<proteinExistence type="predicted"/>
<dbReference type="RefSeq" id="WP_219963782.1">
    <property type="nucleotide sequence ID" value="NZ_JAGFNZ010000001.1"/>
</dbReference>
<accession>A0ABS7DJU5</accession>
<keyword evidence="2" id="KW-1133">Transmembrane helix</keyword>